<name>A0ABS1FDB1_9PROT</name>
<dbReference type="EMBL" id="JAENHM010000073">
    <property type="protein sequence ID" value="MBK1841395.1"/>
    <property type="molecule type" value="Genomic_DNA"/>
</dbReference>
<dbReference type="Pfam" id="PF02504">
    <property type="entry name" value="FA_synthesis"/>
    <property type="match status" value="1"/>
</dbReference>
<keyword evidence="2 10" id="KW-0963">Cytoplasm</keyword>
<protein>
    <recommendedName>
        <fullName evidence="8 10">Phosphate acyltransferase</fullName>
        <ecNumber evidence="8 10">2.3.1.274</ecNumber>
    </recommendedName>
    <alternativeName>
        <fullName evidence="10">Acyl-ACP phosphotransacylase</fullName>
    </alternativeName>
    <alternativeName>
        <fullName evidence="10">Acyl-[acyl-carrier-protein]--phosphate acyltransferase</fullName>
    </alternativeName>
    <alternativeName>
        <fullName evidence="10">Phosphate-acyl-ACP acyltransferase</fullName>
    </alternativeName>
</protein>
<dbReference type="InterPro" id="IPR012281">
    <property type="entry name" value="Phospholipid_synth_PlsX-like"/>
</dbReference>
<evidence type="ECO:0000256" key="5">
    <source>
        <dbReference type="ARBA" id="ARBA00023098"/>
    </source>
</evidence>
<evidence type="ECO:0000256" key="9">
    <source>
        <dbReference type="ARBA" id="ARBA00046608"/>
    </source>
</evidence>
<keyword evidence="11" id="KW-0012">Acyltransferase</keyword>
<dbReference type="GO" id="GO:0016746">
    <property type="term" value="F:acyltransferase activity"/>
    <property type="evidence" value="ECO:0007669"/>
    <property type="project" value="UniProtKB-KW"/>
</dbReference>
<dbReference type="PIRSF" id="PIRSF002465">
    <property type="entry name" value="Phsphlp_syn_PlsX"/>
    <property type="match status" value="1"/>
</dbReference>
<reference evidence="12" key="1">
    <citation type="submission" date="2021-01" db="EMBL/GenBank/DDBJ databases">
        <title>Genome public.</title>
        <authorList>
            <person name="Liu C."/>
            <person name="Sun Q."/>
        </authorList>
    </citation>
    <scope>NUCLEOTIDE SEQUENCE [LARGE SCALE GENOMIC DNA]</scope>
    <source>
        <strain evidence="12">YIM B02556</strain>
    </source>
</reference>
<evidence type="ECO:0000313" key="12">
    <source>
        <dbReference type="Proteomes" id="UP000652760"/>
    </source>
</evidence>
<comment type="pathway">
    <text evidence="10">Lipid metabolism; phospholipid metabolism.</text>
</comment>
<evidence type="ECO:0000256" key="3">
    <source>
        <dbReference type="ARBA" id="ARBA00022516"/>
    </source>
</evidence>
<dbReference type="NCBIfam" id="TIGR00182">
    <property type="entry name" value="plsX"/>
    <property type="match status" value="1"/>
</dbReference>
<keyword evidence="7 10" id="KW-1208">Phospholipid metabolism</keyword>
<keyword evidence="6 10" id="KW-0594">Phospholipid biosynthesis</keyword>
<comment type="subunit">
    <text evidence="9 10">Homodimer. Probably interacts with PlsY.</text>
</comment>
<sequence>MSQRLTIALDAMGGDLGPDMVIAGADIARERHPDVRFLLYGDQQRIEPLLSQRPALKAVAEIRHTADFVAGDAKPAVALRAGRQSSMRLAIDAVAAGEAACVVSAGNTGALMAMAKFVLKTLPGIDRPAMASFFPTQRGESVMLDLGANAECQPENLVQFAVMGAVFARAILGLPEPSIGVLNIGSEDMKGNEVVRAAATSLRDMPLPGRFHGFVEGTDIGLGTVDVIVTDGFTGNVALKTAEGTAKLFSEFLRRTFATSFLARIGYLLARGAFKRFRERIDPRRYNGAMFLGLRGVCVKSHGGTDAVGFANAVAVAINLATHGFNERIKEEMARIGDASPLPDTKAAAG</sequence>
<dbReference type="PANTHER" id="PTHR30100:SF1">
    <property type="entry name" value="PHOSPHATE ACYLTRANSFERASE"/>
    <property type="match status" value="1"/>
</dbReference>
<comment type="function">
    <text evidence="10">Catalyzes the reversible formation of acyl-phosphate (acyl-PO(4)) from acyl-[acyl-carrier-protein] (acyl-ACP). This enzyme utilizes acyl-ACP as fatty acyl donor, but not acyl-CoA.</text>
</comment>
<evidence type="ECO:0000256" key="7">
    <source>
        <dbReference type="ARBA" id="ARBA00023264"/>
    </source>
</evidence>
<evidence type="ECO:0000256" key="2">
    <source>
        <dbReference type="ARBA" id="ARBA00022490"/>
    </source>
</evidence>
<comment type="catalytic activity">
    <reaction evidence="1 10">
        <text>a fatty acyl-[ACP] + phosphate = an acyl phosphate + holo-[ACP]</text>
        <dbReference type="Rhea" id="RHEA:42292"/>
        <dbReference type="Rhea" id="RHEA-COMP:9685"/>
        <dbReference type="Rhea" id="RHEA-COMP:14125"/>
        <dbReference type="ChEBI" id="CHEBI:43474"/>
        <dbReference type="ChEBI" id="CHEBI:59918"/>
        <dbReference type="ChEBI" id="CHEBI:64479"/>
        <dbReference type="ChEBI" id="CHEBI:138651"/>
        <dbReference type="EC" id="2.3.1.274"/>
    </reaction>
</comment>
<dbReference type="EC" id="2.3.1.274" evidence="8 10"/>
<keyword evidence="4 10" id="KW-0808">Transferase</keyword>
<evidence type="ECO:0000313" key="11">
    <source>
        <dbReference type="EMBL" id="MBK1841395.1"/>
    </source>
</evidence>
<evidence type="ECO:0000256" key="1">
    <source>
        <dbReference type="ARBA" id="ARBA00001232"/>
    </source>
</evidence>
<comment type="caution">
    <text evidence="11">The sequence shown here is derived from an EMBL/GenBank/DDBJ whole genome shotgun (WGS) entry which is preliminary data.</text>
</comment>
<gene>
    <name evidence="10 11" type="primary">plsX</name>
    <name evidence="11" type="ORF">JHL17_28740</name>
</gene>
<evidence type="ECO:0000256" key="4">
    <source>
        <dbReference type="ARBA" id="ARBA00022679"/>
    </source>
</evidence>
<keyword evidence="3 10" id="KW-0444">Lipid biosynthesis</keyword>
<comment type="similarity">
    <text evidence="10">Belongs to the PlsX family.</text>
</comment>
<organism evidence="11 12">
    <name type="scientific">Azospirillum endophyticum</name>
    <dbReference type="NCBI Taxonomy" id="2800326"/>
    <lineage>
        <taxon>Bacteria</taxon>
        <taxon>Pseudomonadati</taxon>
        <taxon>Pseudomonadota</taxon>
        <taxon>Alphaproteobacteria</taxon>
        <taxon>Rhodospirillales</taxon>
        <taxon>Azospirillaceae</taxon>
        <taxon>Azospirillum</taxon>
    </lineage>
</organism>
<proteinExistence type="inferred from homology"/>
<evidence type="ECO:0000256" key="10">
    <source>
        <dbReference type="HAMAP-Rule" id="MF_00019"/>
    </source>
</evidence>
<keyword evidence="12" id="KW-1185">Reference proteome</keyword>
<dbReference type="InterPro" id="IPR003664">
    <property type="entry name" value="FA_synthesis"/>
</dbReference>
<evidence type="ECO:0000256" key="6">
    <source>
        <dbReference type="ARBA" id="ARBA00023209"/>
    </source>
</evidence>
<dbReference type="PANTHER" id="PTHR30100">
    <property type="entry name" value="FATTY ACID/PHOSPHOLIPID SYNTHESIS PROTEIN PLSX"/>
    <property type="match status" value="1"/>
</dbReference>
<dbReference type="Proteomes" id="UP000652760">
    <property type="component" value="Unassembled WGS sequence"/>
</dbReference>
<dbReference type="HAMAP" id="MF_00019">
    <property type="entry name" value="PlsX"/>
    <property type="match status" value="1"/>
</dbReference>
<dbReference type="Gene3D" id="3.40.718.10">
    <property type="entry name" value="Isopropylmalate Dehydrogenase"/>
    <property type="match status" value="1"/>
</dbReference>
<dbReference type="RefSeq" id="WP_200198058.1">
    <property type="nucleotide sequence ID" value="NZ_JAENHM010000073.1"/>
</dbReference>
<keyword evidence="5 10" id="KW-0443">Lipid metabolism</keyword>
<comment type="subcellular location">
    <subcellularLocation>
        <location evidence="10">Cytoplasm</location>
    </subcellularLocation>
    <text evidence="10">Associated with the membrane possibly through PlsY.</text>
</comment>
<dbReference type="SUPFAM" id="SSF53659">
    <property type="entry name" value="Isocitrate/Isopropylmalate dehydrogenase-like"/>
    <property type="match status" value="1"/>
</dbReference>
<evidence type="ECO:0000256" key="8">
    <source>
        <dbReference type="ARBA" id="ARBA00024069"/>
    </source>
</evidence>
<accession>A0ABS1FDB1</accession>